<feature type="transmembrane region" description="Helical" evidence="6">
    <location>
        <begin position="84"/>
        <end position="106"/>
    </location>
</feature>
<dbReference type="PATRIC" id="fig|1702221.3.peg.2650"/>
<feature type="transmembrane region" description="Helical" evidence="6">
    <location>
        <begin position="112"/>
        <end position="130"/>
    </location>
</feature>
<feature type="transmembrane region" description="Helical" evidence="6">
    <location>
        <begin position="7"/>
        <end position="29"/>
    </location>
</feature>
<dbReference type="InterPro" id="IPR015867">
    <property type="entry name" value="N-reg_PII/ATP_PRibTrfase_C"/>
</dbReference>
<feature type="domain" description="DUF2179" evidence="7">
    <location>
        <begin position="226"/>
        <end position="280"/>
    </location>
</feature>
<evidence type="ECO:0000256" key="5">
    <source>
        <dbReference type="ARBA" id="ARBA00023136"/>
    </source>
</evidence>
<dbReference type="PANTHER" id="PTHR33545:SF5">
    <property type="entry name" value="UPF0750 MEMBRANE PROTEIN YITT"/>
    <property type="match status" value="1"/>
</dbReference>
<proteinExistence type="predicted"/>
<feature type="transmembrane region" description="Helical" evidence="6">
    <location>
        <begin position="166"/>
        <end position="192"/>
    </location>
</feature>
<dbReference type="Proteomes" id="UP000069771">
    <property type="component" value="Chromosome"/>
</dbReference>
<dbReference type="CDD" id="cd16380">
    <property type="entry name" value="YitT_C"/>
    <property type="match status" value="1"/>
</dbReference>
<dbReference type="Gene3D" id="3.30.70.120">
    <property type="match status" value="1"/>
</dbReference>
<evidence type="ECO:0000313" key="9">
    <source>
        <dbReference type="Proteomes" id="UP000069771"/>
    </source>
</evidence>
<keyword evidence="5 6" id="KW-0472">Membrane</keyword>
<dbReference type="PANTHER" id="PTHR33545">
    <property type="entry name" value="UPF0750 MEMBRANE PROTEIN YITT-RELATED"/>
    <property type="match status" value="1"/>
</dbReference>
<evidence type="ECO:0000256" key="4">
    <source>
        <dbReference type="ARBA" id="ARBA00022989"/>
    </source>
</evidence>
<evidence type="ECO:0000313" key="8">
    <source>
        <dbReference type="EMBL" id="AMK55855.1"/>
    </source>
</evidence>
<dbReference type="Pfam" id="PF10035">
    <property type="entry name" value="DUF2179"/>
    <property type="match status" value="1"/>
</dbReference>
<evidence type="ECO:0000256" key="3">
    <source>
        <dbReference type="ARBA" id="ARBA00022692"/>
    </source>
</evidence>
<evidence type="ECO:0000259" key="7">
    <source>
        <dbReference type="Pfam" id="PF10035"/>
    </source>
</evidence>
<sequence>MKNMKKFVSLGLVVTGNLMLAAAVAFLIVPNEILTGGVAGVSVALYPLLHIPTVAMINGLTIGLYILGAVMLGKKFAMNSLLSAILYPLFVSLFTWVAQTCFPPGYFIMESWVASIYSGFLCGLALGLVFRTGASTGGMDIPALILAKYTPIKEGEAVMLVDGLTVALGIASYGLQAALVGLISVFVSGYMINRTIMLGSQPSQNVMIITDQWEAVRRFVLEDLERGVTLLDSKGGYTETSRPVVMCVIARTQYPQLEQGVLAIDRNAFIIVSDVNSVHGEGFVAPHGTV</sequence>
<evidence type="ECO:0000256" key="6">
    <source>
        <dbReference type="SAM" id="Phobius"/>
    </source>
</evidence>
<dbReference type="InterPro" id="IPR051461">
    <property type="entry name" value="UPF0750_membrane"/>
</dbReference>
<dbReference type="Pfam" id="PF02588">
    <property type="entry name" value="YitT_membrane"/>
    <property type="match status" value="1"/>
</dbReference>
<accession>A0A140DYX8</accession>
<name>A0A140DYX8_9FIRM</name>
<dbReference type="PIRSF" id="PIRSF006483">
    <property type="entry name" value="Membrane_protein_YitT"/>
    <property type="match status" value="1"/>
</dbReference>
<dbReference type="InterPro" id="IPR019264">
    <property type="entry name" value="DUF2179"/>
</dbReference>
<feature type="transmembrane region" description="Helical" evidence="6">
    <location>
        <begin position="49"/>
        <end position="72"/>
    </location>
</feature>
<evidence type="ECO:0000256" key="2">
    <source>
        <dbReference type="ARBA" id="ARBA00022475"/>
    </source>
</evidence>
<keyword evidence="4 6" id="KW-1133">Transmembrane helix</keyword>
<keyword evidence="3 6" id="KW-0812">Transmembrane</keyword>
<dbReference type="STRING" id="1702221.AALO17_27210"/>
<keyword evidence="9" id="KW-1185">Reference proteome</keyword>
<gene>
    <name evidence="8" type="ORF">AALO17_27210</name>
</gene>
<dbReference type="KEGG" id="fro:AALO17_27210"/>
<dbReference type="EMBL" id="CP011391">
    <property type="protein sequence ID" value="AMK55855.1"/>
    <property type="molecule type" value="Genomic_DNA"/>
</dbReference>
<reference evidence="8 9" key="1">
    <citation type="journal article" date="2016" name="Gut Pathog.">
        <title>Whole genome sequencing of "Faecalibaculum rodentium" ALO17, isolated from C57BL/6J laboratory mouse feces.</title>
        <authorList>
            <person name="Lim S."/>
            <person name="Chang D.H."/>
            <person name="Ahn S."/>
            <person name="Kim B.C."/>
        </authorList>
    </citation>
    <scope>NUCLEOTIDE SEQUENCE [LARGE SCALE GENOMIC DNA]</scope>
    <source>
        <strain evidence="8 9">Alo17</strain>
    </source>
</reference>
<keyword evidence="2" id="KW-1003">Cell membrane</keyword>
<organism evidence="8 9">
    <name type="scientific">Faecalibaculum rodentium</name>
    <dbReference type="NCBI Taxonomy" id="1702221"/>
    <lineage>
        <taxon>Bacteria</taxon>
        <taxon>Bacillati</taxon>
        <taxon>Bacillota</taxon>
        <taxon>Erysipelotrichia</taxon>
        <taxon>Erysipelotrichales</taxon>
        <taxon>Erysipelotrichaceae</taxon>
        <taxon>Faecalibaculum</taxon>
    </lineage>
</organism>
<dbReference type="AlphaFoldDB" id="A0A140DYX8"/>
<dbReference type="GO" id="GO:0005886">
    <property type="term" value="C:plasma membrane"/>
    <property type="evidence" value="ECO:0007669"/>
    <property type="project" value="UniProtKB-SubCell"/>
</dbReference>
<dbReference type="InterPro" id="IPR003740">
    <property type="entry name" value="YitT"/>
</dbReference>
<protein>
    <recommendedName>
        <fullName evidence="7">DUF2179 domain-containing protein</fullName>
    </recommendedName>
</protein>
<evidence type="ECO:0000256" key="1">
    <source>
        <dbReference type="ARBA" id="ARBA00004651"/>
    </source>
</evidence>
<comment type="subcellular location">
    <subcellularLocation>
        <location evidence="1">Cell membrane</location>
        <topology evidence="1">Multi-pass membrane protein</topology>
    </subcellularLocation>
</comment>